<evidence type="ECO:0000313" key="6">
    <source>
        <dbReference type="EMBL" id="THF72699.1"/>
    </source>
</evidence>
<dbReference type="Proteomes" id="UP000310636">
    <property type="component" value="Unassembled WGS sequence"/>
</dbReference>
<keyword evidence="7" id="KW-1185">Reference proteome</keyword>
<comment type="caution">
    <text evidence="6">The sequence shown here is derived from an EMBL/GenBank/DDBJ whole genome shotgun (WGS) entry which is preliminary data.</text>
</comment>
<dbReference type="InterPro" id="IPR003810">
    <property type="entry name" value="Mntp/YtaF"/>
</dbReference>
<feature type="transmembrane region" description="Helical" evidence="5">
    <location>
        <begin position="61"/>
        <end position="82"/>
    </location>
</feature>
<keyword evidence="4 5" id="KW-0472">Membrane</keyword>
<protein>
    <recommendedName>
        <fullName evidence="8">Manganese efflux pump MntP</fullName>
    </recommendedName>
</protein>
<proteinExistence type="predicted"/>
<keyword evidence="1" id="KW-1003">Cell membrane</keyword>
<dbReference type="PANTHER" id="PTHR35529:SF1">
    <property type="entry name" value="MANGANESE EFFLUX PUMP MNTP-RELATED"/>
    <property type="match status" value="1"/>
</dbReference>
<evidence type="ECO:0008006" key="8">
    <source>
        <dbReference type="Google" id="ProtNLM"/>
    </source>
</evidence>
<dbReference type="AlphaFoldDB" id="A0A4S4BET4"/>
<organism evidence="6 7">
    <name type="scientific">Cohnella fermenti</name>
    <dbReference type="NCBI Taxonomy" id="2565925"/>
    <lineage>
        <taxon>Bacteria</taxon>
        <taxon>Bacillati</taxon>
        <taxon>Bacillota</taxon>
        <taxon>Bacilli</taxon>
        <taxon>Bacillales</taxon>
        <taxon>Paenibacillaceae</taxon>
        <taxon>Cohnella</taxon>
    </lineage>
</organism>
<dbReference type="EMBL" id="SSOB01000073">
    <property type="protein sequence ID" value="THF72699.1"/>
    <property type="molecule type" value="Genomic_DNA"/>
</dbReference>
<evidence type="ECO:0000256" key="5">
    <source>
        <dbReference type="SAM" id="Phobius"/>
    </source>
</evidence>
<feature type="transmembrane region" description="Helical" evidence="5">
    <location>
        <begin position="36"/>
        <end position="55"/>
    </location>
</feature>
<evidence type="ECO:0000313" key="7">
    <source>
        <dbReference type="Proteomes" id="UP000310636"/>
    </source>
</evidence>
<feature type="transmembrane region" description="Helical" evidence="5">
    <location>
        <begin position="124"/>
        <end position="148"/>
    </location>
</feature>
<evidence type="ECO:0000256" key="1">
    <source>
        <dbReference type="ARBA" id="ARBA00022475"/>
    </source>
</evidence>
<dbReference type="OrthoDB" id="2376295at2"/>
<feature type="transmembrane region" description="Helical" evidence="5">
    <location>
        <begin position="94"/>
        <end position="112"/>
    </location>
</feature>
<dbReference type="PANTHER" id="PTHR35529">
    <property type="entry name" value="MANGANESE EFFLUX PUMP MNTP-RELATED"/>
    <property type="match status" value="1"/>
</dbReference>
<accession>A0A4S4BET4</accession>
<dbReference type="RefSeq" id="WP_136373933.1">
    <property type="nucleotide sequence ID" value="NZ_SSOB01000073.1"/>
</dbReference>
<feature type="transmembrane region" description="Helical" evidence="5">
    <location>
        <begin position="160"/>
        <end position="178"/>
    </location>
</feature>
<gene>
    <name evidence="6" type="ORF">E6C55_32150</name>
</gene>
<name>A0A4S4BET4_9BACL</name>
<evidence type="ECO:0000256" key="2">
    <source>
        <dbReference type="ARBA" id="ARBA00022692"/>
    </source>
</evidence>
<evidence type="ECO:0000256" key="3">
    <source>
        <dbReference type="ARBA" id="ARBA00022989"/>
    </source>
</evidence>
<sequence length="184" mass="18988">MDAFIAWIVTLSLGLDALIVSASIGLREAPRDKWRIAFTFAAAESLMPIAGIVIGGALGRAFAGAVSVIGAVMLIGVAIYFLFFDRDDDEQEAFGSSLVGWPLLAAAIGVSLDELAVGLSAGLLQAPIVLTILLIAAQSFVFSTLGVTFGAKLKPCLGEFAEKASGLILGGMGVWMLLESLGAV</sequence>
<keyword evidence="2 5" id="KW-0812">Transmembrane</keyword>
<reference evidence="6 7" key="1">
    <citation type="submission" date="2019-04" db="EMBL/GenBank/DDBJ databases">
        <title>Cohnella sp. nov. isolated from preserved vegetables.</title>
        <authorList>
            <person name="Lin S.-Y."/>
            <person name="Hung M.-H."/>
            <person name="Young C.-C."/>
        </authorList>
    </citation>
    <scope>NUCLEOTIDE SEQUENCE [LARGE SCALE GENOMIC DNA]</scope>
    <source>
        <strain evidence="6 7">CC-MHH1044</strain>
    </source>
</reference>
<feature type="transmembrane region" description="Helical" evidence="5">
    <location>
        <begin position="6"/>
        <end position="24"/>
    </location>
</feature>
<evidence type="ECO:0000256" key="4">
    <source>
        <dbReference type="ARBA" id="ARBA00023136"/>
    </source>
</evidence>
<dbReference type="Pfam" id="PF02659">
    <property type="entry name" value="Mntp"/>
    <property type="match status" value="1"/>
</dbReference>
<keyword evidence="3 5" id="KW-1133">Transmembrane helix</keyword>